<keyword evidence="3" id="KW-1003">Cell membrane</keyword>
<keyword evidence="6 8" id="KW-0472">Membrane</keyword>
<dbReference type="InterPro" id="IPR027417">
    <property type="entry name" value="P-loop_NTPase"/>
</dbReference>
<feature type="region of interest" description="Disordered" evidence="7">
    <location>
        <begin position="569"/>
        <end position="589"/>
    </location>
</feature>
<evidence type="ECO:0000256" key="5">
    <source>
        <dbReference type="ARBA" id="ARBA00022989"/>
    </source>
</evidence>
<gene>
    <name evidence="9" type="ORF">KL86CLO1_11394</name>
</gene>
<reference evidence="9" key="1">
    <citation type="submission" date="2016-04" db="EMBL/GenBank/DDBJ databases">
        <authorList>
            <person name="Evans L.H."/>
            <person name="Alamgir A."/>
            <person name="Owens N."/>
            <person name="Weber N.D."/>
            <person name="Virtaneva K."/>
            <person name="Barbian K."/>
            <person name="Babar A."/>
            <person name="Rosenke K."/>
        </authorList>
    </citation>
    <scope>NUCLEOTIDE SEQUENCE</scope>
    <source>
        <strain evidence="9">86</strain>
    </source>
</reference>
<protein>
    <submittedName>
        <fullName evidence="9">Type IV secretory pathway, VirD4 components</fullName>
    </submittedName>
</protein>
<comment type="subcellular location">
    <subcellularLocation>
        <location evidence="1">Cell membrane</location>
        <topology evidence="1">Multi-pass membrane protein</topology>
    </subcellularLocation>
</comment>
<dbReference type="PANTHER" id="PTHR37937">
    <property type="entry name" value="CONJUGATIVE TRANSFER: DNA TRANSPORT"/>
    <property type="match status" value="1"/>
</dbReference>
<sequence length="613" mass="68958">MKRDSPKQALILCLLGLIPVVWGALLVAPSISGGIPGIIKDFPVAIEAPLHIVWCGDSLRAVLIFIAAYVMGIGIYLSTRRNTRPREEHGSAKWGEAAAVNKKYADKHFTANKILTQTVRFGLNGRKHRRNLNTLVVGGSGAGKTRFYAKPNVMNCNTSMVILDPKGEIARDTGQLLINSGVEVRVLDLINMWQSHCYNPFVYLKEDNDVQRLVTNLFKSTTPKGAQTQDPFWDTAASMLLLALIFYLRYEAPPDEQNFPMVMEMLRSADVREEDEQYQSPLDELFDRLEMRDPEHIALKYYHNYRSGSGKTLKSIQITLAARLEKFNLESLAALTVTDELDLASIGEKKTALFIIIPDNDSSFNFLASILYTQLFQQLFYSADHKHGGTLPVHVHFLMDEFANVSLPDDFDKILSVMRSRGVSVSIILQNLAQLKALFEKQWESIVGNCDEFLYLGGNEQSTHKYVSELLGKETLDTTTHGKSSGRSGNYSTNYQITGRELLTPDEVRMLDNRYALLFIRGERPVMDEKFDILRHPNVSGTTDGRAEPFRHGVVTHSIATLTFTEDIDPADGLRPADLPEPTIPEGGYELLSEDDLEELLNFKEEQPHEKKQ</sequence>
<name>A0A212JN24_9FIRM</name>
<evidence type="ECO:0000256" key="7">
    <source>
        <dbReference type="SAM" id="MobiDB-lite"/>
    </source>
</evidence>
<organism evidence="9">
    <name type="scientific">uncultured Eubacteriales bacterium</name>
    <dbReference type="NCBI Taxonomy" id="172733"/>
    <lineage>
        <taxon>Bacteria</taxon>
        <taxon>Bacillati</taxon>
        <taxon>Bacillota</taxon>
        <taxon>Clostridia</taxon>
        <taxon>Eubacteriales</taxon>
        <taxon>environmental samples</taxon>
    </lineage>
</organism>
<dbReference type="GO" id="GO:0005886">
    <property type="term" value="C:plasma membrane"/>
    <property type="evidence" value="ECO:0007669"/>
    <property type="project" value="UniProtKB-SubCell"/>
</dbReference>
<evidence type="ECO:0000313" key="9">
    <source>
        <dbReference type="EMBL" id="SBW00820.1"/>
    </source>
</evidence>
<keyword evidence="4 8" id="KW-0812">Transmembrane</keyword>
<dbReference type="AlphaFoldDB" id="A0A212JN24"/>
<evidence type="ECO:0000256" key="4">
    <source>
        <dbReference type="ARBA" id="ARBA00022692"/>
    </source>
</evidence>
<evidence type="ECO:0000256" key="6">
    <source>
        <dbReference type="ARBA" id="ARBA00023136"/>
    </source>
</evidence>
<dbReference type="InterPro" id="IPR003688">
    <property type="entry name" value="TraG/VirD4"/>
</dbReference>
<dbReference type="InterPro" id="IPR051539">
    <property type="entry name" value="T4SS-coupling_protein"/>
</dbReference>
<dbReference type="SUPFAM" id="SSF52540">
    <property type="entry name" value="P-loop containing nucleoside triphosphate hydrolases"/>
    <property type="match status" value="1"/>
</dbReference>
<keyword evidence="5 8" id="KW-1133">Transmembrane helix</keyword>
<evidence type="ECO:0000256" key="1">
    <source>
        <dbReference type="ARBA" id="ARBA00004651"/>
    </source>
</evidence>
<evidence type="ECO:0000256" key="3">
    <source>
        <dbReference type="ARBA" id="ARBA00022475"/>
    </source>
</evidence>
<dbReference type="Pfam" id="PF02534">
    <property type="entry name" value="T4SS-DNA_transf"/>
    <property type="match status" value="1"/>
</dbReference>
<dbReference type="CDD" id="cd01127">
    <property type="entry name" value="TrwB_TraG_TraD_VirD4"/>
    <property type="match status" value="1"/>
</dbReference>
<feature type="transmembrane region" description="Helical" evidence="8">
    <location>
        <begin position="58"/>
        <end position="77"/>
    </location>
</feature>
<dbReference type="Gene3D" id="3.40.50.300">
    <property type="entry name" value="P-loop containing nucleotide triphosphate hydrolases"/>
    <property type="match status" value="1"/>
</dbReference>
<accession>A0A212JN24</accession>
<evidence type="ECO:0000256" key="8">
    <source>
        <dbReference type="SAM" id="Phobius"/>
    </source>
</evidence>
<dbReference type="NCBIfam" id="NF045973">
    <property type="entry name" value="conju_CD1115"/>
    <property type="match status" value="1"/>
</dbReference>
<dbReference type="PANTHER" id="PTHR37937:SF1">
    <property type="entry name" value="CONJUGATIVE TRANSFER: DNA TRANSPORT"/>
    <property type="match status" value="1"/>
</dbReference>
<dbReference type="EMBL" id="FLUN01000001">
    <property type="protein sequence ID" value="SBW00820.1"/>
    <property type="molecule type" value="Genomic_DNA"/>
</dbReference>
<comment type="similarity">
    <text evidence="2">Belongs to the VirD4/TraG family.</text>
</comment>
<evidence type="ECO:0000256" key="2">
    <source>
        <dbReference type="ARBA" id="ARBA00008806"/>
    </source>
</evidence>
<proteinExistence type="inferred from homology"/>